<dbReference type="GO" id="GO:0015949">
    <property type="term" value="P:nucleobase-containing small molecule interconversion"/>
    <property type="evidence" value="ECO:0007669"/>
    <property type="project" value="UniProtKB-ARBA"/>
</dbReference>
<dbReference type="GO" id="GO:0042594">
    <property type="term" value="P:response to starvation"/>
    <property type="evidence" value="ECO:0007669"/>
    <property type="project" value="TreeGrafter"/>
</dbReference>
<evidence type="ECO:0000313" key="12">
    <source>
        <dbReference type="EMBL" id="RFA33821.1"/>
    </source>
</evidence>
<proteinExistence type="inferred from homology"/>
<dbReference type="EMBL" id="NFZW01000019">
    <property type="protein sequence ID" value="RFA33821.1"/>
    <property type="molecule type" value="Genomic_DNA"/>
</dbReference>
<evidence type="ECO:0000256" key="8">
    <source>
        <dbReference type="ARBA" id="ARBA00047968"/>
    </source>
</evidence>
<dbReference type="GO" id="GO:0005886">
    <property type="term" value="C:plasma membrane"/>
    <property type="evidence" value="ECO:0007669"/>
    <property type="project" value="TreeGrafter"/>
</dbReference>
<dbReference type="Pfam" id="PF02824">
    <property type="entry name" value="TGS"/>
    <property type="match status" value="1"/>
</dbReference>
<dbReference type="CDD" id="cd01668">
    <property type="entry name" value="TGS_RSH"/>
    <property type="match status" value="1"/>
</dbReference>
<dbReference type="Proteomes" id="UP000256763">
    <property type="component" value="Unassembled WGS sequence"/>
</dbReference>
<keyword evidence="12" id="KW-0808">Transferase</keyword>
<dbReference type="SUPFAM" id="SSF109604">
    <property type="entry name" value="HD-domain/PDEase-like"/>
    <property type="match status" value="1"/>
</dbReference>
<evidence type="ECO:0000256" key="1">
    <source>
        <dbReference type="ARBA" id="ARBA00019852"/>
    </source>
</evidence>
<dbReference type="InterPro" id="IPR012676">
    <property type="entry name" value="TGS-like"/>
</dbReference>
<dbReference type="SUPFAM" id="SSF81271">
    <property type="entry name" value="TGS-like"/>
    <property type="match status" value="1"/>
</dbReference>
<dbReference type="GO" id="GO:0008728">
    <property type="term" value="F:GTP diphosphokinase activity"/>
    <property type="evidence" value="ECO:0007669"/>
    <property type="project" value="TreeGrafter"/>
</dbReference>
<dbReference type="Gene3D" id="3.10.20.30">
    <property type="match status" value="1"/>
</dbReference>
<reference evidence="13" key="1">
    <citation type="submission" date="2017-05" db="EMBL/GenBank/DDBJ databases">
        <authorList>
            <person name="Sharma S."/>
            <person name="Sidhu C."/>
            <person name="Pinnaka A.K."/>
        </authorList>
    </citation>
    <scope>NUCLEOTIDE SEQUENCE [LARGE SCALE GENOMIC DNA]</scope>
    <source>
        <strain evidence="13">AK93</strain>
    </source>
</reference>
<dbReference type="Pfam" id="PF19296">
    <property type="entry name" value="RelA_AH_RIS"/>
    <property type="match status" value="1"/>
</dbReference>
<protein>
    <recommendedName>
        <fullName evidence="1">GTP pyrophosphokinase</fullName>
        <ecNumber evidence="4">3.1.7.2</ecNumber>
    </recommendedName>
    <alternativeName>
        <fullName evidence="6">(p)ppGpp synthase</fullName>
    </alternativeName>
    <alternativeName>
        <fullName evidence="5">ATP:GTP 3'-pyrophosphotransferase</fullName>
    </alternativeName>
    <alternativeName>
        <fullName evidence="7">ppGpp synthase I</fullName>
    </alternativeName>
</protein>
<evidence type="ECO:0000313" key="13">
    <source>
        <dbReference type="Proteomes" id="UP000256763"/>
    </source>
</evidence>
<evidence type="ECO:0000256" key="4">
    <source>
        <dbReference type="ARBA" id="ARBA00024387"/>
    </source>
</evidence>
<dbReference type="InterPro" id="IPR004811">
    <property type="entry name" value="RelA/Spo_fam"/>
</dbReference>
<dbReference type="Gene3D" id="3.30.460.10">
    <property type="entry name" value="Beta Polymerase, domain 2"/>
    <property type="match status" value="1"/>
</dbReference>
<evidence type="ECO:0000259" key="10">
    <source>
        <dbReference type="PROSITE" id="PS51671"/>
    </source>
</evidence>
<comment type="catalytic activity">
    <reaction evidence="8">
        <text>guanosine 3',5'-bis(diphosphate) + H2O = GDP + diphosphate + H(+)</text>
        <dbReference type="Rhea" id="RHEA:14253"/>
        <dbReference type="ChEBI" id="CHEBI:15377"/>
        <dbReference type="ChEBI" id="CHEBI:15378"/>
        <dbReference type="ChEBI" id="CHEBI:33019"/>
        <dbReference type="ChEBI" id="CHEBI:58189"/>
        <dbReference type="ChEBI" id="CHEBI:77828"/>
        <dbReference type="EC" id="3.1.7.2"/>
    </reaction>
</comment>
<comment type="function">
    <text evidence="9">In eubacteria ppGpp (guanosine 3'-diphosphate 5'-diphosphate) is a mediator of the stringent response that coordinates a variety of cellular activities in response to changes in nutritional abundance.</text>
</comment>
<dbReference type="InterPro" id="IPR003607">
    <property type="entry name" value="HD/PDEase_dom"/>
</dbReference>
<dbReference type="SUPFAM" id="SSF81301">
    <property type="entry name" value="Nucleotidyltransferase"/>
    <property type="match status" value="1"/>
</dbReference>
<gene>
    <name evidence="12" type="ORF">CAL65_16885</name>
</gene>
<dbReference type="InterPro" id="IPR012675">
    <property type="entry name" value="Beta-grasp_dom_sf"/>
</dbReference>
<keyword evidence="2" id="KW-0378">Hydrolase</keyword>
<dbReference type="NCBIfam" id="NF008124">
    <property type="entry name" value="PRK10872.1"/>
    <property type="match status" value="1"/>
</dbReference>
<dbReference type="InterPro" id="IPR004095">
    <property type="entry name" value="TGS"/>
</dbReference>
<dbReference type="OrthoDB" id="9805041at2"/>
<comment type="pathway">
    <text evidence="3">Purine metabolism; ppGpp biosynthesis; ppGpp from GDP: step 1/1.</text>
</comment>
<keyword evidence="13" id="KW-1185">Reference proteome</keyword>
<comment type="similarity">
    <text evidence="9">Belongs to the relA/spoT family.</text>
</comment>
<keyword evidence="12" id="KW-0418">Kinase</keyword>
<dbReference type="Gene3D" id="1.10.3210.10">
    <property type="entry name" value="Hypothetical protein af1432"/>
    <property type="match status" value="1"/>
</dbReference>
<dbReference type="CDD" id="cd04876">
    <property type="entry name" value="ACT_RelA-SpoT"/>
    <property type="match status" value="1"/>
</dbReference>
<dbReference type="GO" id="GO:0008893">
    <property type="term" value="F:guanosine-3',5'-bis(diphosphate) 3'-diphosphatase activity"/>
    <property type="evidence" value="ECO:0007669"/>
    <property type="project" value="UniProtKB-EC"/>
</dbReference>
<dbReference type="SMART" id="SM00954">
    <property type="entry name" value="RelA_SpoT"/>
    <property type="match status" value="1"/>
</dbReference>
<dbReference type="InterPro" id="IPR002912">
    <property type="entry name" value="ACT_dom"/>
</dbReference>
<evidence type="ECO:0000256" key="6">
    <source>
        <dbReference type="ARBA" id="ARBA00032407"/>
    </source>
</evidence>
<dbReference type="CDD" id="cd05399">
    <property type="entry name" value="NT_Rel-Spo_like"/>
    <property type="match status" value="1"/>
</dbReference>
<organism evidence="12 13">
    <name type="scientific">Alkalilimnicola ehrlichii</name>
    <dbReference type="NCBI Taxonomy" id="351052"/>
    <lineage>
        <taxon>Bacteria</taxon>
        <taxon>Pseudomonadati</taxon>
        <taxon>Pseudomonadota</taxon>
        <taxon>Gammaproteobacteria</taxon>
        <taxon>Chromatiales</taxon>
        <taxon>Ectothiorhodospiraceae</taxon>
        <taxon>Alkalilimnicola</taxon>
    </lineage>
</organism>
<dbReference type="AlphaFoldDB" id="A0A3E0WNU6"/>
<dbReference type="GO" id="GO:0015970">
    <property type="term" value="P:guanosine tetraphosphate biosynthetic process"/>
    <property type="evidence" value="ECO:0007669"/>
    <property type="project" value="UniProtKB-UniPathway"/>
</dbReference>
<comment type="caution">
    <text evidence="12">The sequence shown here is derived from an EMBL/GenBank/DDBJ whole genome shotgun (WGS) entry which is preliminary data.</text>
</comment>
<evidence type="ECO:0000256" key="2">
    <source>
        <dbReference type="ARBA" id="ARBA00022801"/>
    </source>
</evidence>
<dbReference type="FunFam" id="3.10.20.30:FF:000002">
    <property type="entry name" value="GTP pyrophosphokinase (RelA/SpoT)"/>
    <property type="match status" value="1"/>
</dbReference>
<dbReference type="SUPFAM" id="SSF55021">
    <property type="entry name" value="ACT-like"/>
    <property type="match status" value="1"/>
</dbReference>
<dbReference type="UniPathway" id="UPA00908">
    <property type="reaction ID" value="UER00886"/>
</dbReference>
<dbReference type="FunFam" id="3.30.460.10:FF:000001">
    <property type="entry name" value="GTP pyrophosphokinase RelA"/>
    <property type="match status" value="1"/>
</dbReference>
<dbReference type="PROSITE" id="PS51671">
    <property type="entry name" value="ACT"/>
    <property type="match status" value="1"/>
</dbReference>
<dbReference type="InterPro" id="IPR007685">
    <property type="entry name" value="RelA_SpoT"/>
</dbReference>
<dbReference type="Pfam" id="PF04607">
    <property type="entry name" value="RelA_SpoT"/>
    <property type="match status" value="1"/>
</dbReference>
<dbReference type="InterPro" id="IPR045865">
    <property type="entry name" value="ACT-like_dom_sf"/>
</dbReference>
<dbReference type="InterPro" id="IPR045600">
    <property type="entry name" value="RelA/SpoT_AH_RIS"/>
</dbReference>
<accession>A0A3E0WNU6</accession>
<dbReference type="InterPro" id="IPR033655">
    <property type="entry name" value="TGS_RelA/SpoT"/>
</dbReference>
<dbReference type="GO" id="GO:0016301">
    <property type="term" value="F:kinase activity"/>
    <property type="evidence" value="ECO:0007669"/>
    <property type="project" value="UniProtKB-KW"/>
</dbReference>
<evidence type="ECO:0000256" key="3">
    <source>
        <dbReference type="ARBA" id="ARBA00024329"/>
    </source>
</evidence>
<dbReference type="NCBIfam" id="TIGR00691">
    <property type="entry name" value="spoT_relA"/>
    <property type="match status" value="1"/>
</dbReference>
<sequence>MVSVNAELSELLADDTLQFDTWLGHLPISFNEADQALLKRAWDTARQQYGDERRPSGETYFTHALTVASLIAELRLDAETLAAAVLHDLPPLERFDAKALESDFGIDVVNLIGGVSRMEVINALHDNAEAVMPESEHAEALRKMLLAMAQDVRVVFIILAERLDDMRNLKHRSLAEQEAFARETQDLYAPLANRLGLWRLKWELEDLCFRYLEPGTYKHIARMLAERRVDRERYIAEVNQQLRDALQKAGIEAEVNGRPKHLFSIWRKMQRKGSGIDGLFDIRALRVMVKDVATCYAVLGVVHSLWRHIPKEFDDYIATPKENNYRSLHTAVVGPEGKTLEVQIRTYEMHQQAELGIAAHWRYKEGGSQDQSYEQKIAWLRQILEWGQEEDGAEDFISRFKAEIFEDRVYVISPRGDVIDLPRGATPLDFAYHVHSDIGHRCRGAKVNGRIVPLTYELKNGEQVEILTARHSKPSRDWLSPGAGYLRSSRARSKVKAWFRQQDQELNVTAGRHALDRELHRLGVQDVSLERLAQKSRFPKVEDFLAAIGRNDITSSQIANLLTDQILPKPDVSLEVIPTGTPSSDKKRSGASDDVTIYGVGNLLTRLARCCKPAPGDPIVGFITRGQGVTIHRRDCRNLSRLSESEGERLIEVSWTRPGDKAYPVDIEVDAVDRQGLLRDVSAVLSNEKINVLGVNTRTDPRDHRARMTLTMEIRDVAQMSRIMHRIASLRNVLDVRRRT</sequence>
<dbReference type="PANTHER" id="PTHR21262">
    <property type="entry name" value="GUANOSINE-3',5'-BIS DIPHOSPHATE 3'-PYROPHOSPHOHYDROLASE"/>
    <property type="match status" value="1"/>
</dbReference>
<dbReference type="Gene3D" id="3.30.70.260">
    <property type="match status" value="1"/>
</dbReference>
<dbReference type="Pfam" id="PF13328">
    <property type="entry name" value="HD_4"/>
    <property type="match status" value="1"/>
</dbReference>
<dbReference type="PANTHER" id="PTHR21262:SF31">
    <property type="entry name" value="GTP PYROPHOSPHOKINASE"/>
    <property type="match status" value="1"/>
</dbReference>
<dbReference type="Pfam" id="PF13291">
    <property type="entry name" value="ACT_4"/>
    <property type="match status" value="1"/>
</dbReference>
<evidence type="ECO:0000256" key="9">
    <source>
        <dbReference type="RuleBase" id="RU003847"/>
    </source>
</evidence>
<evidence type="ECO:0000256" key="5">
    <source>
        <dbReference type="ARBA" id="ARBA00029754"/>
    </source>
</evidence>
<evidence type="ECO:0000256" key="7">
    <source>
        <dbReference type="ARBA" id="ARBA00033308"/>
    </source>
</evidence>
<dbReference type="PROSITE" id="PS51880">
    <property type="entry name" value="TGS"/>
    <property type="match status" value="1"/>
</dbReference>
<dbReference type="EC" id="3.1.7.2" evidence="4"/>
<dbReference type="CDD" id="cd00077">
    <property type="entry name" value="HDc"/>
    <property type="match status" value="1"/>
</dbReference>
<dbReference type="FunFam" id="1.10.3210.10:FF:000001">
    <property type="entry name" value="GTP pyrophosphokinase RelA"/>
    <property type="match status" value="1"/>
</dbReference>
<feature type="domain" description="TGS" evidence="11">
    <location>
        <begin position="407"/>
        <end position="468"/>
    </location>
</feature>
<evidence type="ECO:0000259" key="11">
    <source>
        <dbReference type="PROSITE" id="PS51880"/>
    </source>
</evidence>
<dbReference type="InterPro" id="IPR043519">
    <property type="entry name" value="NT_sf"/>
</dbReference>
<feature type="domain" description="ACT" evidence="10">
    <location>
        <begin position="666"/>
        <end position="740"/>
    </location>
</feature>
<name>A0A3E0WNU6_9GAMM</name>